<feature type="non-terminal residue" evidence="1">
    <location>
        <position position="1"/>
    </location>
</feature>
<dbReference type="Gene3D" id="1.20.1090.10">
    <property type="entry name" value="Dehydroquinate synthase-like - alpha domain"/>
    <property type="match status" value="1"/>
</dbReference>
<proteinExistence type="predicted"/>
<dbReference type="EMBL" id="CACVAZ010000099">
    <property type="protein sequence ID" value="CAA6815399.1"/>
    <property type="molecule type" value="Genomic_DNA"/>
</dbReference>
<evidence type="ECO:0008006" key="2">
    <source>
        <dbReference type="Google" id="ProtNLM"/>
    </source>
</evidence>
<evidence type="ECO:0000313" key="1">
    <source>
        <dbReference type="EMBL" id="CAA6815399.1"/>
    </source>
</evidence>
<reference evidence="1" key="1">
    <citation type="submission" date="2020-01" db="EMBL/GenBank/DDBJ databases">
        <authorList>
            <person name="Meier V. D."/>
            <person name="Meier V D."/>
        </authorList>
    </citation>
    <scope>NUCLEOTIDE SEQUENCE</scope>
    <source>
        <strain evidence="1">HLG_WM_MAG_02</strain>
    </source>
</reference>
<protein>
    <recommendedName>
        <fullName evidence="2">3-dehydroquinate synthase</fullName>
    </recommendedName>
</protein>
<name>A0A6S6TFZ7_9BACT</name>
<accession>A0A6S6TFZ7</accession>
<dbReference type="AlphaFoldDB" id="A0A6S6TFZ7"/>
<organism evidence="1">
    <name type="scientific">uncultured Sulfurovum sp</name>
    <dbReference type="NCBI Taxonomy" id="269237"/>
    <lineage>
        <taxon>Bacteria</taxon>
        <taxon>Pseudomonadati</taxon>
        <taxon>Campylobacterota</taxon>
        <taxon>Epsilonproteobacteria</taxon>
        <taxon>Campylobacterales</taxon>
        <taxon>Sulfurovaceae</taxon>
        <taxon>Sulfurovum</taxon>
        <taxon>environmental samples</taxon>
    </lineage>
</organism>
<sequence length="40" mass="4521">FLDKKAANNKLKFILPQGIGGHLIRNDISEEILKKVLKAF</sequence>
<gene>
    <name evidence="1" type="ORF">HELGO_WM17298</name>
</gene>